<feature type="signal peptide" evidence="1">
    <location>
        <begin position="1"/>
        <end position="24"/>
    </location>
</feature>
<keyword evidence="1" id="KW-0732">Signal</keyword>
<dbReference type="AlphaFoldDB" id="A0A1Z4JP61"/>
<evidence type="ECO:0000256" key="1">
    <source>
        <dbReference type="SAM" id="SignalP"/>
    </source>
</evidence>
<proteinExistence type="predicted"/>
<gene>
    <name evidence="2" type="ORF">NIES2135_53010</name>
</gene>
<feature type="chain" id="PRO_5011113502" evidence="1">
    <location>
        <begin position="25"/>
        <end position="387"/>
    </location>
</feature>
<evidence type="ECO:0000313" key="3">
    <source>
        <dbReference type="Proteomes" id="UP000217895"/>
    </source>
</evidence>
<evidence type="ECO:0000313" key="2">
    <source>
        <dbReference type="EMBL" id="BAY58428.1"/>
    </source>
</evidence>
<name>A0A1Z4JP61_LEPBY</name>
<accession>A0A1Z4JP61</accession>
<reference evidence="2 3" key="1">
    <citation type="submission" date="2017-06" db="EMBL/GenBank/DDBJ databases">
        <title>Genome sequencing of cyanobaciteial culture collection at National Institute for Environmental Studies (NIES).</title>
        <authorList>
            <person name="Hirose Y."/>
            <person name="Shimura Y."/>
            <person name="Fujisawa T."/>
            <person name="Nakamura Y."/>
            <person name="Kawachi M."/>
        </authorList>
    </citation>
    <scope>NUCLEOTIDE SEQUENCE [LARGE SCALE GENOMIC DNA]</scope>
    <source>
        <strain evidence="2 3">NIES-2135</strain>
    </source>
</reference>
<dbReference type="Proteomes" id="UP000217895">
    <property type="component" value="Chromosome"/>
</dbReference>
<dbReference type="EMBL" id="AP018203">
    <property type="protein sequence ID" value="BAY58428.1"/>
    <property type="molecule type" value="Genomic_DNA"/>
</dbReference>
<keyword evidence="3" id="KW-1185">Reference proteome</keyword>
<organism evidence="2 3">
    <name type="scientific">Leptolyngbya boryana NIES-2135</name>
    <dbReference type="NCBI Taxonomy" id="1973484"/>
    <lineage>
        <taxon>Bacteria</taxon>
        <taxon>Bacillati</taxon>
        <taxon>Cyanobacteriota</taxon>
        <taxon>Cyanophyceae</taxon>
        <taxon>Leptolyngbyales</taxon>
        <taxon>Leptolyngbyaceae</taxon>
        <taxon>Leptolyngbya group</taxon>
        <taxon>Leptolyngbya</taxon>
    </lineage>
</organism>
<protein>
    <submittedName>
        <fullName evidence="2">Uncharacterized protein</fullName>
    </submittedName>
</protein>
<sequence>MLQHLVNSTLLGCLMLTSSGVAMHSTVASAPIIDSSFNSPDPKTIAEQVRQDAIAKEKLDQTAKARIERVGREIWMYNPVPYWKVTIADQRQTLAYLTTQEGRFRVLMSRNGQPTHPVGKPAQEIAPAEMRTTALNSAIAQWDYPAKHLPQILSEKVTWTSGCENVSAPFACDPVLHQGWKITMLRQNARWVFRGETAQDLQLIERTSGVEQRLPANVRDEIKRIAGNHFQLSPSVVLITNIDLQTFSDSCLGLGDLAETCVRQDLKGYRVTVTGQKNQQQIYRISNNAKFRRTEAIAGLPTRTDELPTAIAHKVFSTAQKDLQRPIASLKITQVAPTFNCFRSPTDPPNTPCLPTKSMNGWKVTVTNNQKSLTYTLSLNGSILGKH</sequence>